<sequence length="150" mass="15220">MSADDVTLPPTAVLLTQVAHAEALAAACALGKVAVDVVPSDIGAIAVCRDATGEQPERAAATVSKALANTMVVLLVHRGGRMAGSRWSAGSRGDDVSAVLMLDGAPPVVEQLLLGQAAAGDLPDVVSSVGMSRWRAARTLTAAARARRRG</sequence>
<dbReference type="EMBL" id="AXCW01000016">
    <property type="protein sequence ID" value="EYR64816.1"/>
    <property type="molecule type" value="Genomic_DNA"/>
</dbReference>
<accession>A0A021VUI6</accession>
<comment type="caution">
    <text evidence="1">The sequence shown here is derived from an EMBL/GenBank/DDBJ whole genome shotgun (WGS) entry which is preliminary data.</text>
</comment>
<organism evidence="1 2">
    <name type="scientific">Actinotalea ferrariae CF5-4</name>
    <dbReference type="NCBI Taxonomy" id="948458"/>
    <lineage>
        <taxon>Bacteria</taxon>
        <taxon>Bacillati</taxon>
        <taxon>Actinomycetota</taxon>
        <taxon>Actinomycetes</taxon>
        <taxon>Micrococcales</taxon>
        <taxon>Cellulomonadaceae</taxon>
        <taxon>Actinotalea</taxon>
    </lineage>
</organism>
<gene>
    <name evidence="1" type="ORF">N866_04370</name>
</gene>
<evidence type="ECO:0000313" key="2">
    <source>
        <dbReference type="Proteomes" id="UP000019753"/>
    </source>
</evidence>
<dbReference type="OrthoDB" id="5144343at2"/>
<dbReference type="RefSeq" id="WP_034222288.1">
    <property type="nucleotide sequence ID" value="NZ_AXCW01000016.1"/>
</dbReference>
<name>A0A021VUI6_9CELL</name>
<reference evidence="1 2" key="1">
    <citation type="submission" date="2014-01" db="EMBL/GenBank/DDBJ databases">
        <title>Actinotalea ferrariae CF5-4.</title>
        <authorList>
            <person name="Chen F."/>
            <person name="Li Y."/>
            <person name="Wang G."/>
        </authorList>
    </citation>
    <scope>NUCLEOTIDE SEQUENCE [LARGE SCALE GENOMIC DNA]</scope>
    <source>
        <strain evidence="1 2">CF5-4</strain>
    </source>
</reference>
<evidence type="ECO:0000313" key="1">
    <source>
        <dbReference type="EMBL" id="EYR64816.1"/>
    </source>
</evidence>
<proteinExistence type="predicted"/>
<dbReference type="Proteomes" id="UP000019753">
    <property type="component" value="Unassembled WGS sequence"/>
</dbReference>
<dbReference type="AlphaFoldDB" id="A0A021VUI6"/>
<keyword evidence="2" id="KW-1185">Reference proteome</keyword>
<protein>
    <submittedName>
        <fullName evidence="1">Uncharacterized protein</fullName>
    </submittedName>
</protein>